<organism evidence="1 2">
    <name type="scientific">Crotalaria pallida</name>
    <name type="common">Smooth rattlebox</name>
    <name type="synonym">Crotalaria striata</name>
    <dbReference type="NCBI Taxonomy" id="3830"/>
    <lineage>
        <taxon>Eukaryota</taxon>
        <taxon>Viridiplantae</taxon>
        <taxon>Streptophyta</taxon>
        <taxon>Embryophyta</taxon>
        <taxon>Tracheophyta</taxon>
        <taxon>Spermatophyta</taxon>
        <taxon>Magnoliopsida</taxon>
        <taxon>eudicotyledons</taxon>
        <taxon>Gunneridae</taxon>
        <taxon>Pentapetalae</taxon>
        <taxon>rosids</taxon>
        <taxon>fabids</taxon>
        <taxon>Fabales</taxon>
        <taxon>Fabaceae</taxon>
        <taxon>Papilionoideae</taxon>
        <taxon>50 kb inversion clade</taxon>
        <taxon>genistoids sensu lato</taxon>
        <taxon>core genistoids</taxon>
        <taxon>Crotalarieae</taxon>
        <taxon>Crotalaria</taxon>
    </lineage>
</organism>
<dbReference type="EMBL" id="JAYWIO010000008">
    <property type="protein sequence ID" value="KAK7243087.1"/>
    <property type="molecule type" value="Genomic_DNA"/>
</dbReference>
<sequence length="93" mass="10443">MTPEALWEVPFSFVSLPKIEHQNHSHAQTLRSDLIIPLFPPPPPPSSSFFFISHCYFLQPLHSKSGFITSASHTPLKISIPTLLILKSVCHIL</sequence>
<dbReference type="AlphaFoldDB" id="A0AAN9E0L8"/>
<name>A0AAN9E0L8_CROPI</name>
<dbReference type="Proteomes" id="UP001372338">
    <property type="component" value="Unassembled WGS sequence"/>
</dbReference>
<comment type="caution">
    <text evidence="1">The sequence shown here is derived from an EMBL/GenBank/DDBJ whole genome shotgun (WGS) entry which is preliminary data.</text>
</comment>
<evidence type="ECO:0000313" key="1">
    <source>
        <dbReference type="EMBL" id="KAK7243087.1"/>
    </source>
</evidence>
<proteinExistence type="predicted"/>
<reference evidence="1 2" key="1">
    <citation type="submission" date="2024-01" db="EMBL/GenBank/DDBJ databases">
        <title>The genomes of 5 underutilized Papilionoideae crops provide insights into root nodulation and disease resistanc.</title>
        <authorList>
            <person name="Yuan L."/>
        </authorList>
    </citation>
    <scope>NUCLEOTIDE SEQUENCE [LARGE SCALE GENOMIC DNA]</scope>
    <source>
        <strain evidence="1">ZHUSHIDOU_FW_LH</strain>
        <tissue evidence="1">Leaf</tissue>
    </source>
</reference>
<evidence type="ECO:0000313" key="2">
    <source>
        <dbReference type="Proteomes" id="UP001372338"/>
    </source>
</evidence>
<accession>A0AAN9E0L8</accession>
<gene>
    <name evidence="1" type="ORF">RIF29_37871</name>
</gene>
<keyword evidence="2" id="KW-1185">Reference proteome</keyword>
<protein>
    <submittedName>
        <fullName evidence="1">Uncharacterized protein</fullName>
    </submittedName>
</protein>